<name>A0A8T0HW74_CERPU</name>
<evidence type="ECO:0000313" key="2">
    <source>
        <dbReference type="Proteomes" id="UP000822688"/>
    </source>
</evidence>
<keyword evidence="2" id="KW-1185">Reference proteome</keyword>
<dbReference type="Proteomes" id="UP000822688">
    <property type="component" value="Chromosome V"/>
</dbReference>
<comment type="caution">
    <text evidence="1">The sequence shown here is derived from an EMBL/GenBank/DDBJ whole genome shotgun (WGS) entry which is preliminary data.</text>
</comment>
<protein>
    <submittedName>
        <fullName evidence="1">Uncharacterized protein</fullName>
    </submittedName>
</protein>
<proteinExistence type="predicted"/>
<dbReference type="AlphaFoldDB" id="A0A8T0HW74"/>
<evidence type="ECO:0000313" key="1">
    <source>
        <dbReference type="EMBL" id="KAG0575372.1"/>
    </source>
</evidence>
<sequence length="100" mass="10961">MSRGVCLAFSSAYAVLSTGRALRSPFLWLITEAGGISLSHEVGSAVVVDCLCKVQHGKESDEVLEYGPSPRASEWKWKCIAQTVFLRYGRDIPVRSEVIS</sequence>
<dbReference type="EMBL" id="CM026426">
    <property type="protein sequence ID" value="KAG0575372.1"/>
    <property type="molecule type" value="Genomic_DNA"/>
</dbReference>
<organism evidence="1 2">
    <name type="scientific">Ceratodon purpureus</name>
    <name type="common">Fire moss</name>
    <name type="synonym">Dicranum purpureum</name>
    <dbReference type="NCBI Taxonomy" id="3225"/>
    <lineage>
        <taxon>Eukaryota</taxon>
        <taxon>Viridiplantae</taxon>
        <taxon>Streptophyta</taxon>
        <taxon>Embryophyta</taxon>
        <taxon>Bryophyta</taxon>
        <taxon>Bryophytina</taxon>
        <taxon>Bryopsida</taxon>
        <taxon>Dicranidae</taxon>
        <taxon>Pseudoditrichales</taxon>
        <taxon>Ditrichaceae</taxon>
        <taxon>Ceratodon</taxon>
    </lineage>
</organism>
<reference evidence="1" key="1">
    <citation type="submission" date="2020-06" db="EMBL/GenBank/DDBJ databases">
        <title>WGS assembly of Ceratodon purpureus strain R40.</title>
        <authorList>
            <person name="Carey S.B."/>
            <person name="Jenkins J."/>
            <person name="Shu S."/>
            <person name="Lovell J.T."/>
            <person name="Sreedasyam A."/>
            <person name="Maumus F."/>
            <person name="Tiley G.P."/>
            <person name="Fernandez-Pozo N."/>
            <person name="Barry K."/>
            <person name="Chen C."/>
            <person name="Wang M."/>
            <person name="Lipzen A."/>
            <person name="Daum C."/>
            <person name="Saski C.A."/>
            <person name="Payton A.C."/>
            <person name="Mcbreen J.C."/>
            <person name="Conrad R.E."/>
            <person name="Kollar L.M."/>
            <person name="Olsson S."/>
            <person name="Huttunen S."/>
            <person name="Landis J.B."/>
            <person name="Wickett N.J."/>
            <person name="Johnson M.G."/>
            <person name="Rensing S.A."/>
            <person name="Grimwood J."/>
            <person name="Schmutz J."/>
            <person name="Mcdaniel S.F."/>
        </authorList>
    </citation>
    <scope>NUCLEOTIDE SEQUENCE</scope>
    <source>
        <strain evidence="1">R40</strain>
    </source>
</reference>
<accession>A0A8T0HW74</accession>
<gene>
    <name evidence="1" type="ORF">KC19_VG340900</name>
</gene>